<evidence type="ECO:0000256" key="6">
    <source>
        <dbReference type="SAM" id="Phobius"/>
    </source>
</evidence>
<keyword evidence="10" id="KW-1185">Reference proteome</keyword>
<dbReference type="PROSITE" id="PS50109">
    <property type="entry name" value="HIS_KIN"/>
    <property type="match status" value="1"/>
</dbReference>
<comment type="catalytic activity">
    <reaction evidence="1">
        <text>ATP + protein L-histidine = ADP + protein N-phospho-L-histidine.</text>
        <dbReference type="EC" id="2.7.13.3"/>
    </reaction>
</comment>
<evidence type="ECO:0000256" key="2">
    <source>
        <dbReference type="ARBA" id="ARBA00012438"/>
    </source>
</evidence>
<keyword evidence="6" id="KW-0472">Membrane</keyword>
<dbReference type="OrthoDB" id="9781208at2"/>
<dbReference type="InterPro" id="IPR005467">
    <property type="entry name" value="His_kinase_dom"/>
</dbReference>
<dbReference type="SUPFAM" id="SSF48452">
    <property type="entry name" value="TPR-like"/>
    <property type="match status" value="2"/>
</dbReference>
<sequence>MSYNWSKSIKVNVILFVMFSSFYAYSQDNNTSNLFKSEVQKKANHYKSNTNFYKSAIFFLAKEWDSTLVYAMKCLNVSSNDSVISNYAHYFRGYSFKQKGLFGESQKEFNLISSNFEFDFIVKKRLGEIALEKNEFKAAIAYLSPLSKLDEKQYAFFSQSSVFQNLGICYLHLNEFAKAEPYLLECIRLRQLQKDTLDLIGAYGNIATLYYEQYKDNLAIPYFEKAYQLSKKTKDFESKQNTSFNMAVVEENRKNFQRALAYRKEYETWKDSLTDQNKIYEVAQIEKQFAVKEKQKEVNLLAAENRAKVQERNGLLYSAITLLILLGVTFYFYKEKIKTNKIVVAQKERLDELNVAKDQLFSIVSHDLRASVNALKTSNTKLLDNLESKNLDALENTLQNNSAIVNGAYNLLDNLLHWALLQTKQSYFHIEPLRLFFIVEQVAYNYKPLMHDKSISFQNLVLQTDKVLADQESLKIILRNLLDNAIKFSNSKDSIAIYTENTSANYCNLIVEDTGVGMDENTLKALLEDAAPLAKKAHEDTIGTGLGLQLCKSYSKRNKGKFYIESQLGKGTKMIVSLPKTQ</sequence>
<protein>
    <recommendedName>
        <fullName evidence="2">histidine kinase</fullName>
        <ecNumber evidence="2">2.7.13.3</ecNumber>
    </recommendedName>
</protein>
<dbReference type="InterPro" id="IPR011990">
    <property type="entry name" value="TPR-like_helical_dom_sf"/>
</dbReference>
<dbReference type="SMART" id="SM00387">
    <property type="entry name" value="HATPase_c"/>
    <property type="match status" value="1"/>
</dbReference>
<dbReference type="InterPro" id="IPR036890">
    <property type="entry name" value="HATPase_C_sf"/>
</dbReference>
<evidence type="ECO:0000256" key="3">
    <source>
        <dbReference type="ARBA" id="ARBA00022679"/>
    </source>
</evidence>
<evidence type="ECO:0000256" key="7">
    <source>
        <dbReference type="SAM" id="SignalP"/>
    </source>
</evidence>
<dbReference type="Pfam" id="PF02518">
    <property type="entry name" value="HATPase_c"/>
    <property type="match status" value="1"/>
</dbReference>
<dbReference type="InterPro" id="IPR003594">
    <property type="entry name" value="HATPase_dom"/>
</dbReference>
<proteinExistence type="predicted"/>
<dbReference type="SUPFAM" id="SSF55874">
    <property type="entry name" value="ATPase domain of HSP90 chaperone/DNA topoisomerase II/histidine kinase"/>
    <property type="match status" value="1"/>
</dbReference>
<evidence type="ECO:0000256" key="4">
    <source>
        <dbReference type="ARBA" id="ARBA00022777"/>
    </source>
</evidence>
<dbReference type="SUPFAM" id="SSF47384">
    <property type="entry name" value="Homodimeric domain of signal transducing histidine kinase"/>
    <property type="match status" value="1"/>
</dbReference>
<keyword evidence="5" id="KW-0902">Two-component regulatory system</keyword>
<gene>
    <name evidence="9" type="ORF">JCM19538_184</name>
</gene>
<comment type="caution">
    <text evidence="9">The sequence shown here is derived from an EMBL/GenBank/DDBJ whole genome shotgun (WGS) entry which is preliminary data.</text>
</comment>
<dbReference type="Pfam" id="PF13424">
    <property type="entry name" value="TPR_12"/>
    <property type="match status" value="1"/>
</dbReference>
<feature type="domain" description="Histidine kinase" evidence="8">
    <location>
        <begin position="363"/>
        <end position="582"/>
    </location>
</feature>
<evidence type="ECO:0000256" key="5">
    <source>
        <dbReference type="ARBA" id="ARBA00023012"/>
    </source>
</evidence>
<dbReference type="AlphaFoldDB" id="A0A098LVI7"/>
<dbReference type="RefSeq" id="WP_042248053.1">
    <property type="nucleotide sequence ID" value="NZ_BBNS01000005.1"/>
</dbReference>
<keyword evidence="4 9" id="KW-0418">Kinase</keyword>
<dbReference type="InterPro" id="IPR019734">
    <property type="entry name" value="TPR_rpt"/>
</dbReference>
<evidence type="ECO:0000313" key="10">
    <source>
        <dbReference type="Proteomes" id="UP000030184"/>
    </source>
</evidence>
<evidence type="ECO:0000259" key="8">
    <source>
        <dbReference type="PROSITE" id="PS50109"/>
    </source>
</evidence>
<dbReference type="EMBL" id="BBNY01000074">
    <property type="protein sequence ID" value="GAL90419.1"/>
    <property type="molecule type" value="Genomic_DNA"/>
</dbReference>
<dbReference type="Gene3D" id="1.25.40.10">
    <property type="entry name" value="Tetratricopeptide repeat domain"/>
    <property type="match status" value="1"/>
</dbReference>
<dbReference type="PANTHER" id="PTHR43711">
    <property type="entry name" value="TWO-COMPONENT HISTIDINE KINASE"/>
    <property type="match status" value="1"/>
</dbReference>
<evidence type="ECO:0000256" key="1">
    <source>
        <dbReference type="ARBA" id="ARBA00000085"/>
    </source>
</evidence>
<dbReference type="Proteomes" id="UP000030184">
    <property type="component" value="Unassembled WGS sequence"/>
</dbReference>
<accession>A0A098LVI7</accession>
<keyword evidence="6" id="KW-0812">Transmembrane</keyword>
<evidence type="ECO:0000313" key="9">
    <source>
        <dbReference type="EMBL" id="GAL90419.1"/>
    </source>
</evidence>
<feature type="signal peptide" evidence="7">
    <location>
        <begin position="1"/>
        <end position="26"/>
    </location>
</feature>
<dbReference type="InterPro" id="IPR036097">
    <property type="entry name" value="HisK_dim/P_sf"/>
</dbReference>
<dbReference type="GO" id="GO:0000155">
    <property type="term" value="F:phosphorelay sensor kinase activity"/>
    <property type="evidence" value="ECO:0007669"/>
    <property type="project" value="InterPro"/>
</dbReference>
<dbReference type="Gene3D" id="1.10.287.130">
    <property type="match status" value="1"/>
</dbReference>
<dbReference type="SMART" id="SM00028">
    <property type="entry name" value="TPR"/>
    <property type="match status" value="3"/>
</dbReference>
<reference evidence="10" key="1">
    <citation type="journal article" date="2014" name="Genome Announc.">
        <title>Draft Genome Sequence of Marine Flavobacterium Jejuia pallidilutea Strain 11shimoA1 and Pigmentation Mutants.</title>
        <authorList>
            <person name="Takatani N."/>
            <person name="Nakanishi M."/>
            <person name="Meirelles P."/>
            <person name="Mino S."/>
            <person name="Suda W."/>
            <person name="Oshima K."/>
            <person name="Hattori M."/>
            <person name="Ohkuma M."/>
            <person name="Hosokawa M."/>
            <person name="Miyashita K."/>
            <person name="Thompson F.L."/>
            <person name="Niwa A."/>
            <person name="Sawabe T."/>
            <person name="Sawabe T."/>
        </authorList>
    </citation>
    <scope>NUCLEOTIDE SEQUENCE [LARGE SCALE GENOMIC DNA]</scope>
    <source>
        <strain evidence="10">JCM 19538</strain>
    </source>
</reference>
<feature type="transmembrane region" description="Helical" evidence="6">
    <location>
        <begin position="314"/>
        <end position="333"/>
    </location>
</feature>
<keyword evidence="6" id="KW-1133">Transmembrane helix</keyword>
<keyword evidence="3" id="KW-0808">Transferase</keyword>
<name>A0A098LVI7_9FLAO</name>
<dbReference type="EC" id="2.7.13.3" evidence="2"/>
<organism evidence="9 10">
    <name type="scientific">Jejuia pallidilutea</name>
    <dbReference type="NCBI Taxonomy" id="504487"/>
    <lineage>
        <taxon>Bacteria</taxon>
        <taxon>Pseudomonadati</taxon>
        <taxon>Bacteroidota</taxon>
        <taxon>Flavobacteriia</taxon>
        <taxon>Flavobacteriales</taxon>
        <taxon>Flavobacteriaceae</taxon>
        <taxon>Jejuia</taxon>
    </lineage>
</organism>
<dbReference type="InterPro" id="IPR004358">
    <property type="entry name" value="Sig_transdc_His_kin-like_C"/>
</dbReference>
<feature type="chain" id="PRO_5001944826" description="histidine kinase" evidence="7">
    <location>
        <begin position="27"/>
        <end position="582"/>
    </location>
</feature>
<dbReference type="InterPro" id="IPR050736">
    <property type="entry name" value="Sensor_HK_Regulatory"/>
</dbReference>
<keyword evidence="7" id="KW-0732">Signal</keyword>
<dbReference type="PANTHER" id="PTHR43711:SF1">
    <property type="entry name" value="HISTIDINE KINASE 1"/>
    <property type="match status" value="1"/>
</dbReference>
<dbReference type="Gene3D" id="3.30.565.10">
    <property type="entry name" value="Histidine kinase-like ATPase, C-terminal domain"/>
    <property type="match status" value="1"/>
</dbReference>
<dbReference type="PRINTS" id="PR00344">
    <property type="entry name" value="BCTRLSENSOR"/>
</dbReference>